<evidence type="ECO:0000256" key="2">
    <source>
        <dbReference type="SAM" id="MobiDB-lite"/>
    </source>
</evidence>
<dbReference type="STRING" id="1156394.T0RUA9"/>
<evidence type="ECO:0000313" key="3">
    <source>
        <dbReference type="EMBL" id="EQC35978.1"/>
    </source>
</evidence>
<dbReference type="VEuPathDB" id="FungiDB:SDRG_06720"/>
<dbReference type="EMBL" id="JH767149">
    <property type="protein sequence ID" value="EQC35978.1"/>
    <property type="molecule type" value="Genomic_DNA"/>
</dbReference>
<feature type="coiled-coil region" evidence="1">
    <location>
        <begin position="507"/>
        <end position="612"/>
    </location>
</feature>
<protein>
    <submittedName>
        <fullName evidence="3">Uncharacterized protein</fullName>
    </submittedName>
</protein>
<gene>
    <name evidence="3" type="ORF">SDRG_06720</name>
</gene>
<keyword evidence="1" id="KW-0175">Coiled coil</keyword>
<organism evidence="3 4">
    <name type="scientific">Saprolegnia diclina (strain VS20)</name>
    <dbReference type="NCBI Taxonomy" id="1156394"/>
    <lineage>
        <taxon>Eukaryota</taxon>
        <taxon>Sar</taxon>
        <taxon>Stramenopiles</taxon>
        <taxon>Oomycota</taxon>
        <taxon>Saprolegniomycetes</taxon>
        <taxon>Saprolegniales</taxon>
        <taxon>Saprolegniaceae</taxon>
        <taxon>Saprolegnia</taxon>
    </lineage>
</organism>
<dbReference type="InParanoid" id="T0RUA9"/>
<evidence type="ECO:0000256" key="1">
    <source>
        <dbReference type="SAM" id="Coils"/>
    </source>
</evidence>
<name>T0RUA9_SAPDV</name>
<dbReference type="OrthoDB" id="74810at2759"/>
<dbReference type="eggNOG" id="ENOG502SAWE">
    <property type="taxonomic scope" value="Eukaryota"/>
</dbReference>
<dbReference type="OMA" id="YKEREHE"/>
<feature type="compositionally biased region" description="Basic residues" evidence="2">
    <location>
        <begin position="69"/>
        <end position="78"/>
    </location>
</feature>
<evidence type="ECO:0000313" key="4">
    <source>
        <dbReference type="Proteomes" id="UP000030762"/>
    </source>
</evidence>
<dbReference type="RefSeq" id="XP_008610740.1">
    <property type="nucleotide sequence ID" value="XM_008612518.1"/>
</dbReference>
<proteinExistence type="predicted"/>
<feature type="compositionally biased region" description="Basic and acidic residues" evidence="2">
    <location>
        <begin position="57"/>
        <end position="68"/>
    </location>
</feature>
<accession>T0RUA9</accession>
<sequence>MHAGRIAVGPTISDEAVIACVTFTARFRRPGRMEYGRPPRRTTQPFAVDFLYPASAKPKDDRDEDAARKTKPRPHTSVRRSMQEPRQRPADVSLTPSLRSNNHEDETAPVARLKPRPSTAAASIPRLESESRPQRTETLSAYLQQLQADIRCVYQLLGNPDALSSGHAHLLLKRRDHLAVPDDVAAKLARCDGLDESTKHALETMLSDGLLLVMNSSLLDADAKGRGAVETHHPSASTPATLYFESFLAFARRVQALKTKALADDAEKHVLLTTLRAKDATIATLEHEIVLFKDTLATVAKEKDASGAGWAVLQEAFKRGAQRSADEAAKLDALQSAYDSLVAAHEALQADKTTLRKDLDALKTAHADVVARLNDQLVAANERASRAETSLHALEQTQAELRRKLECAMGEEETTRTASQAQLSSLKAELAQAKKAARTLTAQIEANAATAATQRAAAVAQATSNLQKAQATRLDDVRAEWSAECSAIQALHARELRTLEAAHAKNIDAMAVRHREMEAQLAAAAKQAALVHDEALATWRQKHERQAHEANALQHQLEAMRRELVALQVSTSESTVRAHVHHEVEGVYLAKVAALEAALAQAMAACQAAQDQGDLALAHEKELHAHALANAKAVSDELETANLCLAERKRQRDADQLAFEEREARAARNIAQLTQEVTLLRSHVDDKAHAVWKQRLAEADATAAQWRTKYEDAAKALQVAQASAEITSFHKREMDGAMRERDEALDHLVRVSKERDGAGATVVTLRNQIDTLTTALHEARTTAHRLRSELSGLEHLLTQEKRAHDQQQRDLDVETQRIMEDKQLLKQVVAAMTERLALGVRAEDATKWAGVVDACAAVDWQLRHMKDRLEELAGVKPRRPTTPFSDAIAAGQRTAPVVQQLQTAVPDTDTYAMALTREMQAMKATYEARIRDLQDELKAVRTDRARNELQEEKARYVAAMVQWTDKNAALEAKADELERRLQLGRR</sequence>
<feature type="region of interest" description="Disordered" evidence="2">
    <location>
        <begin position="31"/>
        <end position="136"/>
    </location>
</feature>
<dbReference type="Proteomes" id="UP000030762">
    <property type="component" value="Unassembled WGS sequence"/>
</dbReference>
<dbReference type="AlphaFoldDB" id="T0RUA9"/>
<dbReference type="GeneID" id="19947447"/>
<reference evidence="3 4" key="1">
    <citation type="submission" date="2012-04" db="EMBL/GenBank/DDBJ databases">
        <title>The Genome Sequence of Saprolegnia declina VS20.</title>
        <authorList>
            <consortium name="The Broad Institute Genome Sequencing Platform"/>
            <person name="Russ C."/>
            <person name="Nusbaum C."/>
            <person name="Tyler B."/>
            <person name="van West P."/>
            <person name="Dieguez-Uribeondo J."/>
            <person name="de Bruijn I."/>
            <person name="Tripathy S."/>
            <person name="Jiang R."/>
            <person name="Young S.K."/>
            <person name="Zeng Q."/>
            <person name="Gargeya S."/>
            <person name="Fitzgerald M."/>
            <person name="Haas B."/>
            <person name="Abouelleil A."/>
            <person name="Alvarado L."/>
            <person name="Arachchi H.M."/>
            <person name="Berlin A."/>
            <person name="Chapman S.B."/>
            <person name="Goldberg J."/>
            <person name="Griggs A."/>
            <person name="Gujja S."/>
            <person name="Hansen M."/>
            <person name="Howarth C."/>
            <person name="Imamovic A."/>
            <person name="Larimer J."/>
            <person name="McCowen C."/>
            <person name="Montmayeur A."/>
            <person name="Murphy C."/>
            <person name="Neiman D."/>
            <person name="Pearson M."/>
            <person name="Priest M."/>
            <person name="Roberts A."/>
            <person name="Saif S."/>
            <person name="Shea T."/>
            <person name="Sisk P."/>
            <person name="Sykes S."/>
            <person name="Wortman J."/>
            <person name="Nusbaum C."/>
            <person name="Birren B."/>
        </authorList>
    </citation>
    <scope>NUCLEOTIDE SEQUENCE [LARGE SCALE GENOMIC DNA]</scope>
    <source>
        <strain evidence="3 4">VS20</strain>
    </source>
</reference>
<feature type="coiled-coil region" evidence="1">
    <location>
        <begin position="916"/>
        <end position="980"/>
    </location>
</feature>
<feature type="coiled-coil region" evidence="1">
    <location>
        <begin position="331"/>
        <end position="443"/>
    </location>
</feature>
<keyword evidence="4" id="KW-1185">Reference proteome</keyword>